<dbReference type="Proteomes" id="UP000717534">
    <property type="component" value="Unassembled WGS sequence"/>
</dbReference>
<evidence type="ECO:0000256" key="5">
    <source>
        <dbReference type="ARBA" id="ARBA00023004"/>
    </source>
</evidence>
<reference evidence="9 10" key="1">
    <citation type="submission" date="2021-02" db="EMBL/GenBank/DDBJ databases">
        <title>Activity-based single-cell genomes from oceanic crustal fluid captures similar information to metagenomic and metatranscriptomic surveys with orders of magnitude less sampling.</title>
        <authorList>
            <person name="D'Angelo T.S."/>
            <person name="Orcutt B.N."/>
        </authorList>
    </citation>
    <scope>NUCLEOTIDE SEQUENCE [LARGE SCALE GENOMIC DNA]</scope>
    <source>
        <strain evidence="9">AH-315-G02</strain>
    </source>
</reference>
<keyword evidence="10" id="KW-1185">Reference proteome</keyword>
<comment type="caution">
    <text evidence="9">The sequence shown here is derived from an EMBL/GenBank/DDBJ whole genome shotgun (WGS) entry which is preliminary data.</text>
</comment>
<evidence type="ECO:0000256" key="3">
    <source>
        <dbReference type="ARBA" id="ARBA00022763"/>
    </source>
</evidence>
<keyword evidence="6" id="KW-0411">Iron-sulfur</keyword>
<evidence type="ECO:0000313" key="9">
    <source>
        <dbReference type="EMBL" id="MBN4068978.1"/>
    </source>
</evidence>
<keyword evidence="2" id="KW-0479">Metal-binding</keyword>
<dbReference type="InterPro" id="IPR051536">
    <property type="entry name" value="UDG_Type-4/5"/>
</dbReference>
<dbReference type="EMBL" id="JAFITO010000098">
    <property type="protein sequence ID" value="MBN4068978.1"/>
    <property type="molecule type" value="Genomic_DNA"/>
</dbReference>
<organism evidence="9 10">
    <name type="scientific">Desulfotalea psychrophila</name>
    <dbReference type="NCBI Taxonomy" id="84980"/>
    <lineage>
        <taxon>Bacteria</taxon>
        <taxon>Pseudomonadati</taxon>
        <taxon>Thermodesulfobacteriota</taxon>
        <taxon>Desulfobulbia</taxon>
        <taxon>Desulfobulbales</taxon>
        <taxon>Desulfocapsaceae</taxon>
        <taxon>Desulfotalea</taxon>
    </lineage>
</organism>
<feature type="domain" description="Uracil-DNA glycosylase-like" evidence="8">
    <location>
        <begin position="105"/>
        <end position="258"/>
    </location>
</feature>
<evidence type="ECO:0000256" key="1">
    <source>
        <dbReference type="ARBA" id="ARBA00022485"/>
    </source>
</evidence>
<evidence type="ECO:0000313" key="10">
    <source>
        <dbReference type="Proteomes" id="UP000717534"/>
    </source>
</evidence>
<dbReference type="Gene3D" id="3.40.470.10">
    <property type="entry name" value="Uracil-DNA glycosylase-like domain"/>
    <property type="match status" value="1"/>
</dbReference>
<keyword evidence="4" id="KW-0378">Hydrolase</keyword>
<dbReference type="CDD" id="cd10030">
    <property type="entry name" value="UDG-F4_TTUDGA_SPO1dp_like"/>
    <property type="match status" value="1"/>
</dbReference>
<dbReference type="InterPro" id="IPR036895">
    <property type="entry name" value="Uracil-DNA_glycosylase-like_sf"/>
</dbReference>
<accession>A0ABS3AVZ0</accession>
<dbReference type="SMART" id="SM00987">
    <property type="entry name" value="UreE_C"/>
    <property type="match status" value="1"/>
</dbReference>
<evidence type="ECO:0000259" key="8">
    <source>
        <dbReference type="SMART" id="SM00986"/>
    </source>
</evidence>
<keyword evidence="7" id="KW-0234">DNA repair</keyword>
<keyword evidence="5" id="KW-0408">Iron</keyword>
<evidence type="ECO:0000256" key="6">
    <source>
        <dbReference type="ARBA" id="ARBA00023014"/>
    </source>
</evidence>
<evidence type="ECO:0000256" key="2">
    <source>
        <dbReference type="ARBA" id="ARBA00022723"/>
    </source>
</evidence>
<name>A0ABS3AVZ0_9BACT</name>
<proteinExistence type="predicted"/>
<dbReference type="PANTHER" id="PTHR33693:SF1">
    <property type="entry name" value="TYPE-4 URACIL-DNA GLYCOSYLASE"/>
    <property type="match status" value="1"/>
</dbReference>
<protein>
    <submittedName>
        <fullName evidence="9">Uracil-DNA glycosylase</fullName>
    </submittedName>
</protein>
<dbReference type="InterPro" id="IPR005122">
    <property type="entry name" value="Uracil-DNA_glycosylase-like"/>
</dbReference>
<evidence type="ECO:0000256" key="7">
    <source>
        <dbReference type="ARBA" id="ARBA00023204"/>
    </source>
</evidence>
<dbReference type="SUPFAM" id="SSF52141">
    <property type="entry name" value="Uracil-DNA glycosylase-like"/>
    <property type="match status" value="1"/>
</dbReference>
<dbReference type="Pfam" id="PF03167">
    <property type="entry name" value="UDG"/>
    <property type="match status" value="1"/>
</dbReference>
<dbReference type="PANTHER" id="PTHR33693">
    <property type="entry name" value="TYPE-5 URACIL-DNA GLYCOSYLASE"/>
    <property type="match status" value="1"/>
</dbReference>
<keyword evidence="3" id="KW-0227">DNA damage</keyword>
<dbReference type="SMART" id="SM00986">
    <property type="entry name" value="UDG"/>
    <property type="match status" value="1"/>
</dbReference>
<evidence type="ECO:0000256" key="4">
    <source>
        <dbReference type="ARBA" id="ARBA00022801"/>
    </source>
</evidence>
<keyword evidence="1" id="KW-0004">4Fe-4S</keyword>
<gene>
    <name evidence="9" type="ORF">JYU06_05605</name>
</gene>
<sequence length="265" mass="29802">MIRDTKKEEDITELLVDIRGVVEAHQASSITHYPASDELKTFFNLRRPLPTPASADIPIKAKESEPDKPILKVKHSDHARLAEIATEVGQCRSCTLSVNRKTVIAGKGGGNKIRLFIIGHWLSVLENYNTELVFGLEEDQMLVRMLAAINLPMEEVFVSNVIKCGLRPDIRPQAEHIATCASYLQRQINAASPECICTMGMVATRTMLRRSQPLSQLRGRFHPYKAANGVEIPLLPTYHPGYLLQNPEMKNATWQDLQLLQKRLL</sequence>